<evidence type="ECO:0000256" key="12">
    <source>
        <dbReference type="ARBA" id="ARBA00023154"/>
    </source>
</evidence>
<dbReference type="PATRIC" id="fig|1423734.3.peg.293"/>
<evidence type="ECO:0000259" key="15">
    <source>
        <dbReference type="Pfam" id="PF07687"/>
    </source>
</evidence>
<comment type="caution">
    <text evidence="16">The sequence shown here is derived from an EMBL/GenBank/DDBJ whole genome shotgun (WGS) entry which is preliminary data.</text>
</comment>
<dbReference type="RefSeq" id="WP_035455958.1">
    <property type="nucleotide sequence ID" value="NZ_AZGA01000068.1"/>
</dbReference>
<dbReference type="NCBIfam" id="TIGR01910">
    <property type="entry name" value="DapE-ArgE"/>
    <property type="match status" value="1"/>
</dbReference>
<keyword evidence="10" id="KW-0862">Zinc</keyword>
<evidence type="ECO:0000256" key="2">
    <source>
        <dbReference type="ARBA" id="ARBA00001947"/>
    </source>
</evidence>
<keyword evidence="11" id="KW-0220">Diaminopimelate biosynthesis</keyword>
<comment type="cofactor">
    <cofactor evidence="2">
        <name>Zn(2+)</name>
        <dbReference type="ChEBI" id="CHEBI:29105"/>
    </cofactor>
</comment>
<dbReference type="EC" id="3.5.1.18" evidence="5"/>
<proteinExistence type="inferred from homology"/>
<dbReference type="Gene3D" id="3.30.70.360">
    <property type="match status" value="1"/>
</dbReference>
<dbReference type="InterPro" id="IPR002933">
    <property type="entry name" value="Peptidase_M20"/>
</dbReference>
<dbReference type="InterPro" id="IPR001261">
    <property type="entry name" value="ArgE/DapE_CS"/>
</dbReference>
<dbReference type="PANTHER" id="PTHR43808">
    <property type="entry name" value="ACETYLORNITHINE DEACETYLASE"/>
    <property type="match status" value="1"/>
</dbReference>
<dbReference type="GO" id="GO:0046872">
    <property type="term" value="F:metal ion binding"/>
    <property type="evidence" value="ECO:0007669"/>
    <property type="project" value="UniProtKB-KW"/>
</dbReference>
<evidence type="ECO:0000256" key="10">
    <source>
        <dbReference type="ARBA" id="ARBA00022833"/>
    </source>
</evidence>
<evidence type="ECO:0000256" key="14">
    <source>
        <dbReference type="ARBA" id="ARBA00051301"/>
    </source>
</evidence>
<evidence type="ECO:0000256" key="3">
    <source>
        <dbReference type="ARBA" id="ARBA00005130"/>
    </source>
</evidence>
<keyword evidence="7" id="KW-0028">Amino-acid biosynthesis</keyword>
<evidence type="ECO:0000256" key="1">
    <source>
        <dbReference type="ARBA" id="ARBA00001941"/>
    </source>
</evidence>
<evidence type="ECO:0000256" key="9">
    <source>
        <dbReference type="ARBA" id="ARBA00022801"/>
    </source>
</evidence>
<dbReference type="InterPro" id="IPR050072">
    <property type="entry name" value="Peptidase_M20A"/>
</dbReference>
<evidence type="ECO:0000256" key="8">
    <source>
        <dbReference type="ARBA" id="ARBA00022723"/>
    </source>
</evidence>
<dbReference type="STRING" id="1423734.FC83_GL000291"/>
<evidence type="ECO:0000256" key="13">
    <source>
        <dbReference type="ARBA" id="ARBA00023285"/>
    </source>
</evidence>
<dbReference type="UniPathway" id="UPA00034">
    <property type="reaction ID" value="UER00021"/>
</dbReference>
<protein>
    <recommendedName>
        <fullName evidence="6">Probable succinyl-diaminopimelate desuccinylase</fullName>
        <ecNumber evidence="5">3.5.1.18</ecNumber>
    </recommendedName>
</protein>
<dbReference type="InterPro" id="IPR011650">
    <property type="entry name" value="Peptidase_M20_dimer"/>
</dbReference>
<accession>X0PWA7</accession>
<feature type="domain" description="Peptidase M20 dimerisation" evidence="15">
    <location>
        <begin position="173"/>
        <end position="280"/>
    </location>
</feature>
<evidence type="ECO:0000256" key="4">
    <source>
        <dbReference type="ARBA" id="ARBA00006247"/>
    </source>
</evidence>
<dbReference type="SUPFAM" id="SSF53187">
    <property type="entry name" value="Zn-dependent exopeptidases"/>
    <property type="match status" value="1"/>
</dbReference>
<dbReference type="OrthoDB" id="9792335at2"/>
<dbReference type="SUPFAM" id="SSF55031">
    <property type="entry name" value="Bacterial exopeptidase dimerisation domain"/>
    <property type="match status" value="1"/>
</dbReference>
<organism evidence="16 17">
    <name type="scientific">Agrilactobacillus composti DSM 18527 = JCM 14202</name>
    <dbReference type="NCBI Taxonomy" id="1423734"/>
    <lineage>
        <taxon>Bacteria</taxon>
        <taxon>Bacillati</taxon>
        <taxon>Bacillota</taxon>
        <taxon>Bacilli</taxon>
        <taxon>Lactobacillales</taxon>
        <taxon>Lactobacillaceae</taxon>
        <taxon>Agrilactobacillus</taxon>
    </lineage>
</organism>
<name>X0PWA7_9LACO</name>
<dbReference type="GO" id="GO:0019877">
    <property type="term" value="P:diaminopimelate biosynthetic process"/>
    <property type="evidence" value="ECO:0007669"/>
    <property type="project" value="UniProtKB-KW"/>
</dbReference>
<dbReference type="InterPro" id="IPR036264">
    <property type="entry name" value="Bact_exopeptidase_dim_dom"/>
</dbReference>
<dbReference type="Gene3D" id="3.40.630.10">
    <property type="entry name" value="Zn peptidases"/>
    <property type="match status" value="1"/>
</dbReference>
<comment type="pathway">
    <text evidence="3">Amino-acid biosynthesis; L-lysine biosynthesis via DAP pathway; LL-2,6-diaminopimelate from (S)-tetrahydrodipicolinate (succinylase route): step 3/3.</text>
</comment>
<dbReference type="NCBIfam" id="NF006365">
    <property type="entry name" value="PRK08588.1"/>
    <property type="match status" value="1"/>
</dbReference>
<dbReference type="Proteomes" id="UP000051236">
    <property type="component" value="Unassembled WGS sequence"/>
</dbReference>
<dbReference type="GO" id="GO:0009089">
    <property type="term" value="P:lysine biosynthetic process via diaminopimelate"/>
    <property type="evidence" value="ECO:0007669"/>
    <property type="project" value="UniProtKB-UniPathway"/>
</dbReference>
<evidence type="ECO:0000256" key="7">
    <source>
        <dbReference type="ARBA" id="ARBA00022605"/>
    </source>
</evidence>
<keyword evidence="13" id="KW-0170">Cobalt</keyword>
<comment type="cofactor">
    <cofactor evidence="1">
        <name>Co(2+)</name>
        <dbReference type="ChEBI" id="CHEBI:48828"/>
    </cofactor>
</comment>
<keyword evidence="12" id="KW-0457">Lysine biosynthesis</keyword>
<evidence type="ECO:0000256" key="11">
    <source>
        <dbReference type="ARBA" id="ARBA00022915"/>
    </source>
</evidence>
<evidence type="ECO:0000313" key="17">
    <source>
        <dbReference type="Proteomes" id="UP000051236"/>
    </source>
</evidence>
<dbReference type="eggNOG" id="COG0624">
    <property type="taxonomic scope" value="Bacteria"/>
</dbReference>
<comment type="similarity">
    <text evidence="4">Belongs to the peptidase M20A family.</text>
</comment>
<dbReference type="CDD" id="cd08659">
    <property type="entry name" value="M20_ArgE_DapE-like"/>
    <property type="match status" value="1"/>
</dbReference>
<reference evidence="16 17" key="1">
    <citation type="journal article" date="2015" name="Genome Announc.">
        <title>Expanding the biotechnology potential of lactobacilli through comparative genomics of 213 strains and associated genera.</title>
        <authorList>
            <person name="Sun Z."/>
            <person name="Harris H.M."/>
            <person name="McCann A."/>
            <person name="Guo C."/>
            <person name="Argimon S."/>
            <person name="Zhang W."/>
            <person name="Yang X."/>
            <person name="Jeffery I.B."/>
            <person name="Cooney J.C."/>
            <person name="Kagawa T.F."/>
            <person name="Liu W."/>
            <person name="Song Y."/>
            <person name="Salvetti E."/>
            <person name="Wrobel A."/>
            <person name="Rasinkangas P."/>
            <person name="Parkhill J."/>
            <person name="Rea M.C."/>
            <person name="O'Sullivan O."/>
            <person name="Ritari J."/>
            <person name="Douillard F.P."/>
            <person name="Paul Ross R."/>
            <person name="Yang R."/>
            <person name="Briner A.E."/>
            <person name="Felis G.E."/>
            <person name="de Vos W.M."/>
            <person name="Barrangou R."/>
            <person name="Klaenhammer T.R."/>
            <person name="Caufield P.W."/>
            <person name="Cui Y."/>
            <person name="Zhang H."/>
            <person name="O'Toole P.W."/>
        </authorList>
    </citation>
    <scope>NUCLEOTIDE SEQUENCE [LARGE SCALE GENOMIC DNA]</scope>
    <source>
        <strain evidence="16 17">DSM 18527</strain>
    </source>
</reference>
<keyword evidence="8" id="KW-0479">Metal-binding</keyword>
<dbReference type="GO" id="GO:0009014">
    <property type="term" value="F:succinyl-diaminopimelate desuccinylase activity"/>
    <property type="evidence" value="ECO:0007669"/>
    <property type="project" value="UniProtKB-EC"/>
</dbReference>
<dbReference type="EMBL" id="AZGA01000068">
    <property type="protein sequence ID" value="KRM32726.1"/>
    <property type="molecule type" value="Genomic_DNA"/>
</dbReference>
<keyword evidence="17" id="KW-1185">Reference proteome</keyword>
<dbReference type="PROSITE" id="PS00759">
    <property type="entry name" value="ARGE_DAPE_CPG2_2"/>
    <property type="match status" value="1"/>
</dbReference>
<evidence type="ECO:0000313" key="16">
    <source>
        <dbReference type="EMBL" id="KRM32726.1"/>
    </source>
</evidence>
<dbReference type="Pfam" id="PF07687">
    <property type="entry name" value="M20_dimer"/>
    <property type="match status" value="1"/>
</dbReference>
<gene>
    <name evidence="16" type="ORF">FC83_GL000291</name>
</gene>
<dbReference type="Pfam" id="PF01546">
    <property type="entry name" value="Peptidase_M20"/>
    <property type="match status" value="1"/>
</dbReference>
<comment type="catalytic activity">
    <reaction evidence="14">
        <text>N-succinyl-(2S,6S)-2,6-diaminopimelate + H2O = (2S,6S)-2,6-diaminopimelate + succinate</text>
        <dbReference type="Rhea" id="RHEA:22608"/>
        <dbReference type="ChEBI" id="CHEBI:15377"/>
        <dbReference type="ChEBI" id="CHEBI:30031"/>
        <dbReference type="ChEBI" id="CHEBI:57609"/>
        <dbReference type="ChEBI" id="CHEBI:58087"/>
        <dbReference type="EC" id="3.5.1.18"/>
    </reaction>
</comment>
<evidence type="ECO:0000256" key="6">
    <source>
        <dbReference type="ARBA" id="ARBA00016853"/>
    </source>
</evidence>
<evidence type="ECO:0000256" key="5">
    <source>
        <dbReference type="ARBA" id="ARBA00011921"/>
    </source>
</evidence>
<dbReference type="AlphaFoldDB" id="X0PWA7"/>
<dbReference type="PANTHER" id="PTHR43808:SF8">
    <property type="entry name" value="PEPTIDASE M20 DIMERISATION DOMAIN-CONTAINING PROTEIN"/>
    <property type="match status" value="1"/>
</dbReference>
<sequence length="389" mass="41894">MTVITTAEQLQILKDLVAIPSVNDQEQAVAEYLQKLLAKHNIAAKLVQLSPGRASLVAEIGAGKPIFAVSGHLDVVAPGELDQWATDPFTLTEKAGKLYGRGASDMKSGLAAMVIALIEIQDQHLLKKGTIRLLATAGEEIGEPGAIQLYQAGYLDDVDALLIGEPSGYNITYAHKGPLNIRITSKGEAAHSSRPQLGYNAIDPLIEVIHNANREFRSLTQTDDTLGKVIFNATVIHAGDQVNTIPALAYALVNVRATPAFTNQQVIDLLQQLLKAQNDQGARLSLTVEMSLEPVKAPKDSRLAQLAVAIGKPYAKADIPLQATAGGTDASNFLKDKPASFPFIVFGPGNLSSHKVNEYVDQDMYLNFVKLYQQLFSTYVNEAKGDTLN</sequence>
<dbReference type="InterPro" id="IPR010182">
    <property type="entry name" value="ArgE/DapE"/>
</dbReference>
<keyword evidence="9" id="KW-0378">Hydrolase</keyword>